<dbReference type="AlphaFoldDB" id="A0A0V8GJU8"/>
<evidence type="ECO:0000313" key="12">
    <source>
        <dbReference type="Proteomes" id="UP001387110"/>
    </source>
</evidence>
<dbReference type="EMBL" id="LNQL01000001">
    <property type="protein sequence ID" value="KSU50539.1"/>
    <property type="molecule type" value="Genomic_DNA"/>
</dbReference>
<feature type="binding site" evidence="3">
    <location>
        <position position="159"/>
    </location>
    <ligand>
        <name>Cu cation</name>
        <dbReference type="ChEBI" id="CHEBI:23378"/>
    </ligand>
</feature>
<evidence type="ECO:0000313" key="8">
    <source>
        <dbReference type="EMBL" id="KTR26402.1"/>
    </source>
</evidence>
<feature type="domain" description="Thioredoxin" evidence="6">
    <location>
        <begin position="32"/>
        <end position="200"/>
    </location>
</feature>
<dbReference type="PANTHER" id="PTHR12151">
    <property type="entry name" value="ELECTRON TRANSPORT PROTIN SCO1/SENC FAMILY MEMBER"/>
    <property type="match status" value="1"/>
</dbReference>
<evidence type="ECO:0000259" key="6">
    <source>
        <dbReference type="PROSITE" id="PS51352"/>
    </source>
</evidence>
<dbReference type="OrthoDB" id="9811998at2"/>
<keyword evidence="5" id="KW-1133">Transmembrane helix</keyword>
<dbReference type="Proteomes" id="UP000053797">
    <property type="component" value="Unassembled WGS sequence"/>
</dbReference>
<keyword evidence="5" id="KW-0472">Membrane</keyword>
<comment type="similarity">
    <text evidence="1">Belongs to the SCO1/2 family.</text>
</comment>
<organism evidence="7 10">
    <name type="scientific">Exiguobacterium indicum</name>
    <dbReference type="NCBI Taxonomy" id="296995"/>
    <lineage>
        <taxon>Bacteria</taxon>
        <taxon>Bacillati</taxon>
        <taxon>Bacillota</taxon>
        <taxon>Bacilli</taxon>
        <taxon>Bacillales</taxon>
        <taxon>Bacillales Family XII. Incertae Sedis</taxon>
        <taxon>Exiguobacterium</taxon>
    </lineage>
</organism>
<dbReference type="InterPro" id="IPR036249">
    <property type="entry name" value="Thioredoxin-like_sf"/>
</dbReference>
<dbReference type="InterPro" id="IPR013766">
    <property type="entry name" value="Thioredoxin_domain"/>
</dbReference>
<gene>
    <name evidence="7" type="ORF">AS033_03930</name>
    <name evidence="8" type="ORF">RSA11_10370</name>
    <name evidence="9" type="ORF">SZL87_03320</name>
</gene>
<feature type="binding site" evidence="3">
    <location>
        <position position="73"/>
    </location>
    <ligand>
        <name>Cu cation</name>
        <dbReference type="ChEBI" id="CHEBI:23378"/>
    </ligand>
</feature>
<keyword evidence="2 3" id="KW-0186">Copper</keyword>
<dbReference type="SUPFAM" id="SSF52833">
    <property type="entry name" value="Thioredoxin-like"/>
    <property type="match status" value="1"/>
</dbReference>
<evidence type="ECO:0000313" key="9">
    <source>
        <dbReference type="EMBL" id="MEI4461454.1"/>
    </source>
</evidence>
<dbReference type="RefSeq" id="WP_023468823.1">
    <property type="nucleotide sequence ID" value="NZ_FMYN01000001.1"/>
</dbReference>
<sequence>MKKNSYLTVAAVVLILVAAAGGYYYFFMKEKLPVIAEPTPFELTNAVDGKSFNSEDGKVKVLTFFYSNCPDICPLTLNDYRKLEKKLRSEELYGSDVELVAVTVDPKVDTPKVLKKYASNFEADAKGWRVLTGDPVVIDRLTRQLNFYYSKAESGLVTHGTQMFILDRENKVRAISSMAKTPDEPVDLEEVMSSVTQLAKE</sequence>
<proteinExistence type="inferred from homology"/>
<dbReference type="InterPro" id="IPR003782">
    <property type="entry name" value="SCO1/SenC"/>
</dbReference>
<evidence type="ECO:0000313" key="11">
    <source>
        <dbReference type="Proteomes" id="UP000072605"/>
    </source>
</evidence>
<keyword evidence="3" id="KW-0479">Metal-binding</keyword>
<feature type="binding site" evidence="3">
    <location>
        <position position="69"/>
    </location>
    <ligand>
        <name>Cu cation</name>
        <dbReference type="ChEBI" id="CHEBI:23378"/>
    </ligand>
</feature>
<evidence type="ECO:0000256" key="4">
    <source>
        <dbReference type="PIRSR" id="PIRSR603782-2"/>
    </source>
</evidence>
<feature type="disulfide bond" description="Redox-active" evidence="4">
    <location>
        <begin position="69"/>
        <end position="73"/>
    </location>
</feature>
<keyword evidence="12" id="KW-1185">Reference proteome</keyword>
<reference evidence="8 11" key="2">
    <citation type="journal article" date="2016" name="Front. Microbiol.">
        <title>Genomic Resource of Rice Seed Associated Bacteria.</title>
        <authorList>
            <person name="Midha S."/>
            <person name="Bansal K."/>
            <person name="Sharma S."/>
            <person name="Kumar N."/>
            <person name="Patil P.P."/>
            <person name="Chaudhry V."/>
            <person name="Patil P.B."/>
        </authorList>
    </citation>
    <scope>NUCLEOTIDE SEQUENCE [LARGE SCALE GENOMIC DNA]</scope>
    <source>
        <strain evidence="8 11">RSA11</strain>
    </source>
</reference>
<reference evidence="9 12" key="3">
    <citation type="submission" date="2023-12" db="EMBL/GenBank/DDBJ databases">
        <authorList>
            <person name="Easwaran N."/>
            <person name="Lazarus H.P.S."/>
        </authorList>
    </citation>
    <scope>NUCLEOTIDE SEQUENCE [LARGE SCALE GENOMIC DNA]</scope>
    <source>
        <strain evidence="9 12">VIT-2023</strain>
    </source>
</reference>
<evidence type="ECO:0000256" key="2">
    <source>
        <dbReference type="ARBA" id="ARBA00023008"/>
    </source>
</evidence>
<dbReference type="Proteomes" id="UP000072605">
    <property type="component" value="Unassembled WGS sequence"/>
</dbReference>
<evidence type="ECO:0000313" key="10">
    <source>
        <dbReference type="Proteomes" id="UP000053797"/>
    </source>
</evidence>
<reference evidence="7 10" key="1">
    <citation type="journal article" date="2015" name="Int. J. Syst. Evol. Microbiol.">
        <title>Exiguobacterium enclense sp. nov., isolated from sediment.</title>
        <authorList>
            <person name="Dastager S.G."/>
            <person name="Mawlankar R."/>
            <person name="Sonalkar V.V."/>
            <person name="Thorat M.N."/>
            <person name="Mual P."/>
            <person name="Verma A."/>
            <person name="Krishnamurthi S."/>
            <person name="Tang S.K."/>
            <person name="Li W.J."/>
        </authorList>
    </citation>
    <scope>NUCLEOTIDE SEQUENCE [LARGE SCALE GENOMIC DNA]</scope>
    <source>
        <strain evidence="7 10">NIO-1109</strain>
    </source>
</reference>
<dbReference type="CDD" id="cd02968">
    <property type="entry name" value="SCO"/>
    <property type="match status" value="1"/>
</dbReference>
<dbReference type="Gene3D" id="3.40.30.10">
    <property type="entry name" value="Glutaredoxin"/>
    <property type="match status" value="1"/>
</dbReference>
<protein>
    <submittedName>
        <fullName evidence="7">Electron transporter SenC</fullName>
    </submittedName>
    <submittedName>
        <fullName evidence="9">SCO family protein</fullName>
    </submittedName>
</protein>
<name>A0A0V8GJU8_9BACL</name>
<dbReference type="EMBL" id="LDQV01000024">
    <property type="protein sequence ID" value="KTR26402.1"/>
    <property type="molecule type" value="Genomic_DNA"/>
</dbReference>
<keyword evidence="4" id="KW-1015">Disulfide bond</keyword>
<feature type="transmembrane region" description="Helical" evidence="5">
    <location>
        <begin position="6"/>
        <end position="26"/>
    </location>
</feature>
<dbReference type="Pfam" id="PF02630">
    <property type="entry name" value="SCO1-SenC"/>
    <property type="match status" value="1"/>
</dbReference>
<dbReference type="PROSITE" id="PS51352">
    <property type="entry name" value="THIOREDOXIN_2"/>
    <property type="match status" value="1"/>
</dbReference>
<evidence type="ECO:0000313" key="7">
    <source>
        <dbReference type="EMBL" id="KSU50539.1"/>
    </source>
</evidence>
<dbReference type="EMBL" id="JBAWKY010000001">
    <property type="protein sequence ID" value="MEI4461454.1"/>
    <property type="molecule type" value="Genomic_DNA"/>
</dbReference>
<dbReference type="PANTHER" id="PTHR12151:SF25">
    <property type="entry name" value="LINALOOL DEHYDRATASE_ISOMERASE DOMAIN-CONTAINING PROTEIN"/>
    <property type="match status" value="1"/>
</dbReference>
<evidence type="ECO:0000256" key="5">
    <source>
        <dbReference type="SAM" id="Phobius"/>
    </source>
</evidence>
<comment type="caution">
    <text evidence="7">The sequence shown here is derived from an EMBL/GenBank/DDBJ whole genome shotgun (WGS) entry which is preliminary data.</text>
</comment>
<evidence type="ECO:0000256" key="3">
    <source>
        <dbReference type="PIRSR" id="PIRSR603782-1"/>
    </source>
</evidence>
<dbReference type="GO" id="GO:0046872">
    <property type="term" value="F:metal ion binding"/>
    <property type="evidence" value="ECO:0007669"/>
    <property type="project" value="UniProtKB-KW"/>
</dbReference>
<evidence type="ECO:0000256" key="1">
    <source>
        <dbReference type="ARBA" id="ARBA00010996"/>
    </source>
</evidence>
<accession>A0A0V8GJU8</accession>
<keyword evidence="5" id="KW-0812">Transmembrane</keyword>
<dbReference type="Proteomes" id="UP001387110">
    <property type="component" value="Unassembled WGS sequence"/>
</dbReference>